<dbReference type="Gene3D" id="3.40.630.30">
    <property type="match status" value="1"/>
</dbReference>
<dbReference type="InterPro" id="IPR000182">
    <property type="entry name" value="GNAT_dom"/>
</dbReference>
<name>A0AAE3WL88_BACPU</name>
<protein>
    <submittedName>
        <fullName evidence="2">GNAT family N-acetyltransferase</fullName>
    </submittedName>
</protein>
<comment type="caution">
    <text evidence="2">The sequence shown here is derived from an EMBL/GenBank/DDBJ whole genome shotgun (WGS) entry which is preliminary data.</text>
</comment>
<dbReference type="PROSITE" id="PS51186">
    <property type="entry name" value="GNAT"/>
    <property type="match status" value="1"/>
</dbReference>
<sequence>MTRLFLRPIEEQDYPGIQRGCQHAETLYMTGTRKTFTLEEIRSAYTRFLQDDSRRDFAICLLDTKEMIGDAAIVDIDPINHTASFRIALHGPEHFQKGYGTEAVRMVQAFAFDTLELNRLELEVFSHNPRAFRSYEKAGFQYEGKRRQALYFNGTYSDVIIMGILREEYNQMNSGDAPLKKGHLF</sequence>
<dbReference type="PANTHER" id="PTHR43415">
    <property type="entry name" value="SPERMIDINE N(1)-ACETYLTRANSFERASE"/>
    <property type="match status" value="1"/>
</dbReference>
<dbReference type="SUPFAM" id="SSF55729">
    <property type="entry name" value="Acyl-CoA N-acyltransferases (Nat)"/>
    <property type="match status" value="1"/>
</dbReference>
<dbReference type="EMBL" id="VKQA01000004">
    <property type="protein sequence ID" value="MDR4251369.1"/>
    <property type="molecule type" value="Genomic_DNA"/>
</dbReference>
<reference evidence="2" key="1">
    <citation type="submission" date="2019-07" db="EMBL/GenBank/DDBJ databases">
        <title>Phylogenomic Reclassification of ATCC Bacillus Strains and Various Taxa within the Genus Bacillus.</title>
        <authorList>
            <person name="Riojas M.A."/>
            <person name="Frank A.M."/>
            <person name="Fenn S.L."/>
            <person name="King S."/>
            <person name="Brower S."/>
            <person name="Hazbon M.H."/>
        </authorList>
    </citation>
    <scope>NUCLEOTIDE SEQUENCE</scope>
    <source>
        <strain evidence="2">ATCC 27142</strain>
    </source>
</reference>
<gene>
    <name evidence="2" type="ORF">FO508_13570</name>
</gene>
<dbReference type="GO" id="GO:0016747">
    <property type="term" value="F:acyltransferase activity, transferring groups other than amino-acyl groups"/>
    <property type="evidence" value="ECO:0007669"/>
    <property type="project" value="InterPro"/>
</dbReference>
<dbReference type="Pfam" id="PF13302">
    <property type="entry name" value="Acetyltransf_3"/>
    <property type="match status" value="1"/>
</dbReference>
<organism evidence="2 3">
    <name type="scientific">Bacillus pumilus</name>
    <name type="common">Bacillus mesentericus</name>
    <dbReference type="NCBI Taxonomy" id="1408"/>
    <lineage>
        <taxon>Bacteria</taxon>
        <taxon>Bacillati</taxon>
        <taxon>Bacillota</taxon>
        <taxon>Bacilli</taxon>
        <taxon>Bacillales</taxon>
        <taxon>Bacillaceae</taxon>
        <taxon>Bacillus</taxon>
    </lineage>
</organism>
<accession>A0AAE3WL88</accession>
<proteinExistence type="predicted"/>
<dbReference type="RefSeq" id="WP_106038571.1">
    <property type="nucleotide sequence ID" value="NZ_CP060799.1"/>
</dbReference>
<dbReference type="AlphaFoldDB" id="A0AAE3WL88"/>
<dbReference type="InterPro" id="IPR016181">
    <property type="entry name" value="Acyl_CoA_acyltransferase"/>
</dbReference>
<dbReference type="PANTHER" id="PTHR43415:SF3">
    <property type="entry name" value="GNAT-FAMILY ACETYLTRANSFERASE"/>
    <property type="match status" value="1"/>
</dbReference>
<evidence type="ECO:0000313" key="2">
    <source>
        <dbReference type="EMBL" id="MDR4251369.1"/>
    </source>
</evidence>
<feature type="domain" description="N-acetyltransferase" evidence="1">
    <location>
        <begin position="4"/>
        <end position="167"/>
    </location>
</feature>
<evidence type="ECO:0000259" key="1">
    <source>
        <dbReference type="PROSITE" id="PS51186"/>
    </source>
</evidence>
<dbReference type="Proteomes" id="UP001182042">
    <property type="component" value="Unassembled WGS sequence"/>
</dbReference>
<evidence type="ECO:0000313" key="3">
    <source>
        <dbReference type="Proteomes" id="UP001182042"/>
    </source>
</evidence>